<dbReference type="GO" id="GO:0016020">
    <property type="term" value="C:membrane"/>
    <property type="evidence" value="ECO:0007669"/>
    <property type="project" value="UniProtKB-SubCell"/>
</dbReference>
<dbReference type="EMBL" id="BMKM01000001">
    <property type="protein sequence ID" value="GGE09973.1"/>
    <property type="molecule type" value="Genomic_DNA"/>
</dbReference>
<keyword evidence="8" id="KW-1185">Reference proteome</keyword>
<evidence type="ECO:0000313" key="8">
    <source>
        <dbReference type="Proteomes" id="UP000614460"/>
    </source>
</evidence>
<dbReference type="Proteomes" id="UP000614460">
    <property type="component" value="Unassembled WGS sequence"/>
</dbReference>
<dbReference type="AlphaFoldDB" id="A0A8H9FXL0"/>
<gene>
    <name evidence="7" type="ORF">GCM10011516_04620</name>
</gene>
<sequence>MDSQKVDMFLMSNNKFFESYQLMEIKDLLSRADDSKFTNVQIQQYKDPTTVLIVSILAGSFGIDRFMIGDTGLGIAKLLTCGGLGIWTIIDWFMIMGATKTKNFEKLVTSLSY</sequence>
<reference evidence="7" key="2">
    <citation type="submission" date="2020-09" db="EMBL/GenBank/DDBJ databases">
        <authorList>
            <person name="Sun Q."/>
            <person name="Zhou Y."/>
        </authorList>
    </citation>
    <scope>NUCLEOTIDE SEQUENCE</scope>
    <source>
        <strain evidence="7">CGMCC 1.15966</strain>
    </source>
</reference>
<dbReference type="InterPro" id="IPR050932">
    <property type="entry name" value="TM2D1-3-like"/>
</dbReference>
<feature type="transmembrane region" description="Helical" evidence="5">
    <location>
        <begin position="74"/>
        <end position="95"/>
    </location>
</feature>
<name>A0A8H9FXL0_9SPHI</name>
<evidence type="ECO:0000256" key="2">
    <source>
        <dbReference type="ARBA" id="ARBA00022692"/>
    </source>
</evidence>
<keyword evidence="3 5" id="KW-1133">Transmembrane helix</keyword>
<keyword evidence="4 5" id="KW-0472">Membrane</keyword>
<evidence type="ECO:0000256" key="1">
    <source>
        <dbReference type="ARBA" id="ARBA00004141"/>
    </source>
</evidence>
<organism evidence="7 8">
    <name type="scientific">Sphingobacterium cellulitidis</name>
    <dbReference type="NCBI Taxonomy" id="1768011"/>
    <lineage>
        <taxon>Bacteria</taxon>
        <taxon>Pseudomonadati</taxon>
        <taxon>Bacteroidota</taxon>
        <taxon>Sphingobacteriia</taxon>
        <taxon>Sphingobacteriales</taxon>
        <taxon>Sphingobacteriaceae</taxon>
        <taxon>Sphingobacterium</taxon>
    </lineage>
</organism>
<evidence type="ECO:0000256" key="4">
    <source>
        <dbReference type="ARBA" id="ARBA00023136"/>
    </source>
</evidence>
<evidence type="ECO:0000256" key="5">
    <source>
        <dbReference type="SAM" id="Phobius"/>
    </source>
</evidence>
<evidence type="ECO:0000256" key="3">
    <source>
        <dbReference type="ARBA" id="ARBA00022989"/>
    </source>
</evidence>
<reference evidence="7" key="1">
    <citation type="journal article" date="2014" name="Int. J. Syst. Evol. Microbiol.">
        <title>Complete genome sequence of Corynebacterium casei LMG S-19264T (=DSM 44701T), isolated from a smear-ripened cheese.</title>
        <authorList>
            <consortium name="US DOE Joint Genome Institute (JGI-PGF)"/>
            <person name="Walter F."/>
            <person name="Albersmeier A."/>
            <person name="Kalinowski J."/>
            <person name="Ruckert C."/>
        </authorList>
    </citation>
    <scope>NUCLEOTIDE SEQUENCE</scope>
    <source>
        <strain evidence="7">CGMCC 1.15966</strain>
    </source>
</reference>
<evidence type="ECO:0000259" key="6">
    <source>
        <dbReference type="Pfam" id="PF05154"/>
    </source>
</evidence>
<dbReference type="PANTHER" id="PTHR21016">
    <property type="entry name" value="BETA-AMYLOID BINDING PROTEIN-RELATED"/>
    <property type="match status" value="1"/>
</dbReference>
<dbReference type="RefSeq" id="WP_094257644.1">
    <property type="nucleotide sequence ID" value="NZ_BMKM01000001.1"/>
</dbReference>
<proteinExistence type="predicted"/>
<dbReference type="PANTHER" id="PTHR21016:SF25">
    <property type="entry name" value="TM2 DOMAIN-CONTAINING PROTEIN DDB_G0277895-RELATED"/>
    <property type="match status" value="1"/>
</dbReference>
<accession>A0A8H9FXL0</accession>
<keyword evidence="2 5" id="KW-0812">Transmembrane</keyword>
<dbReference type="Pfam" id="PF05154">
    <property type="entry name" value="TM2"/>
    <property type="match status" value="1"/>
</dbReference>
<feature type="domain" description="TM2" evidence="6">
    <location>
        <begin position="45"/>
        <end position="93"/>
    </location>
</feature>
<comment type="caution">
    <text evidence="7">The sequence shown here is derived from an EMBL/GenBank/DDBJ whole genome shotgun (WGS) entry which is preliminary data.</text>
</comment>
<protein>
    <submittedName>
        <fullName evidence="7">Membrane protein</fullName>
    </submittedName>
</protein>
<evidence type="ECO:0000313" key="7">
    <source>
        <dbReference type="EMBL" id="GGE09973.1"/>
    </source>
</evidence>
<dbReference type="InterPro" id="IPR007829">
    <property type="entry name" value="TM2"/>
</dbReference>
<comment type="subcellular location">
    <subcellularLocation>
        <location evidence="1">Membrane</location>
        <topology evidence="1">Multi-pass membrane protein</topology>
    </subcellularLocation>
</comment>